<protein>
    <submittedName>
        <fullName evidence="2">Uncharacterized protein</fullName>
    </submittedName>
</protein>
<dbReference type="RefSeq" id="XP_009837140.1">
    <property type="nucleotide sequence ID" value="XM_009838838.1"/>
</dbReference>
<sequence length="60" mass="6630">MGLLKISITNTFDESSVMAQNVVGGVTIVAVVVVGVMLWHRWRLAKAAKSSSKDMWELHM</sequence>
<dbReference type="VEuPathDB" id="FungiDB:H257_11806"/>
<organism evidence="2">
    <name type="scientific">Aphanomyces astaci</name>
    <name type="common">Crayfish plague agent</name>
    <dbReference type="NCBI Taxonomy" id="112090"/>
    <lineage>
        <taxon>Eukaryota</taxon>
        <taxon>Sar</taxon>
        <taxon>Stramenopiles</taxon>
        <taxon>Oomycota</taxon>
        <taxon>Saprolegniomycetes</taxon>
        <taxon>Saprolegniales</taxon>
        <taxon>Verrucalvaceae</taxon>
        <taxon>Aphanomyces</taxon>
    </lineage>
</organism>
<evidence type="ECO:0000313" key="2">
    <source>
        <dbReference type="EMBL" id="ETV73265.1"/>
    </source>
</evidence>
<dbReference type="GeneID" id="20813802"/>
<evidence type="ECO:0000256" key="1">
    <source>
        <dbReference type="SAM" id="Phobius"/>
    </source>
</evidence>
<keyword evidence="1" id="KW-0812">Transmembrane</keyword>
<keyword evidence="1" id="KW-1133">Transmembrane helix</keyword>
<dbReference type="EMBL" id="KI913149">
    <property type="protein sequence ID" value="ETV73265.1"/>
    <property type="molecule type" value="Genomic_DNA"/>
</dbReference>
<name>W4G0P4_APHAT</name>
<feature type="transmembrane region" description="Helical" evidence="1">
    <location>
        <begin position="20"/>
        <end position="39"/>
    </location>
</feature>
<accession>W4G0P4</accession>
<proteinExistence type="predicted"/>
<keyword evidence="1" id="KW-0472">Membrane</keyword>
<gene>
    <name evidence="2" type="ORF">H257_11806</name>
</gene>
<reference evidence="2" key="1">
    <citation type="submission" date="2013-12" db="EMBL/GenBank/DDBJ databases">
        <title>The Genome Sequence of Aphanomyces astaci APO3.</title>
        <authorList>
            <consortium name="The Broad Institute Genomics Platform"/>
            <person name="Russ C."/>
            <person name="Tyler B."/>
            <person name="van West P."/>
            <person name="Dieguez-Uribeondo J."/>
            <person name="Young S.K."/>
            <person name="Zeng Q."/>
            <person name="Gargeya S."/>
            <person name="Fitzgerald M."/>
            <person name="Abouelleil A."/>
            <person name="Alvarado L."/>
            <person name="Chapman S.B."/>
            <person name="Gainer-Dewar J."/>
            <person name="Goldberg J."/>
            <person name="Griggs A."/>
            <person name="Gujja S."/>
            <person name="Hansen M."/>
            <person name="Howarth C."/>
            <person name="Imamovic A."/>
            <person name="Ireland A."/>
            <person name="Larimer J."/>
            <person name="McCowan C."/>
            <person name="Murphy C."/>
            <person name="Pearson M."/>
            <person name="Poon T.W."/>
            <person name="Priest M."/>
            <person name="Roberts A."/>
            <person name="Saif S."/>
            <person name="Shea T."/>
            <person name="Sykes S."/>
            <person name="Wortman J."/>
            <person name="Nusbaum C."/>
            <person name="Birren B."/>
        </authorList>
    </citation>
    <scope>NUCLEOTIDE SEQUENCE [LARGE SCALE GENOMIC DNA]</scope>
    <source>
        <strain evidence="2">APO3</strain>
    </source>
</reference>
<dbReference type="AlphaFoldDB" id="W4G0P4"/>